<dbReference type="RefSeq" id="WP_310965485.1">
    <property type="nucleotide sequence ID" value="NZ_JAVMBO010000003.1"/>
</dbReference>
<evidence type="ECO:0000256" key="1">
    <source>
        <dbReference type="ARBA" id="ARBA00022531"/>
    </source>
</evidence>
<dbReference type="InterPro" id="IPR013783">
    <property type="entry name" value="Ig-like_fold"/>
</dbReference>
<proteinExistence type="predicted"/>
<dbReference type="Gene3D" id="2.130.10.10">
    <property type="entry name" value="YVTN repeat-like/Quinoprotein amine dehydrogenase"/>
    <property type="match status" value="3"/>
</dbReference>
<dbReference type="InterPro" id="IPR015943">
    <property type="entry name" value="WD40/YVTN_repeat-like_dom_sf"/>
</dbReference>
<dbReference type="Proteomes" id="UP001267407">
    <property type="component" value="Unassembled WGS sequence"/>
</dbReference>
<feature type="domain" description="Ig-like" evidence="3">
    <location>
        <begin position="51"/>
        <end position="135"/>
    </location>
</feature>
<dbReference type="PROSITE" id="PS50835">
    <property type="entry name" value="IG_LIKE"/>
    <property type="match status" value="2"/>
</dbReference>
<dbReference type="InterPro" id="IPR013098">
    <property type="entry name" value="Ig_I-set"/>
</dbReference>
<dbReference type="InterPro" id="IPR003599">
    <property type="entry name" value="Ig_sub"/>
</dbReference>
<dbReference type="Pfam" id="PF14870">
    <property type="entry name" value="PSII_BNR"/>
    <property type="match status" value="2"/>
</dbReference>
<accession>A0ABU2HD53</accession>
<name>A0ABU2HD53_9GAMM</name>
<dbReference type="InterPro" id="IPR036179">
    <property type="entry name" value="Ig-like_dom_sf"/>
</dbReference>
<reference evidence="4" key="1">
    <citation type="submission" date="2023-09" db="EMBL/GenBank/DDBJ databases">
        <title>Marinobacter sediminicola sp. nov. and Marinobacter maritimum sp. nov., isolated from marine sediment.</title>
        <authorList>
            <person name="An J."/>
        </authorList>
    </citation>
    <scope>NUCLEOTIDE SEQUENCE</scope>
    <source>
        <strain evidence="4">F60267</strain>
    </source>
</reference>
<evidence type="ECO:0000259" key="3">
    <source>
        <dbReference type="PROSITE" id="PS50835"/>
    </source>
</evidence>
<dbReference type="Pfam" id="PF07679">
    <property type="entry name" value="I-set"/>
    <property type="match status" value="1"/>
</dbReference>
<dbReference type="PANTHER" id="PTHR47199">
    <property type="entry name" value="PHOTOSYSTEM II STABILITY/ASSEMBLY FACTOR HCF136, CHLOROPLASTIC"/>
    <property type="match status" value="1"/>
</dbReference>
<dbReference type="InterPro" id="IPR007110">
    <property type="entry name" value="Ig-like_dom"/>
</dbReference>
<keyword evidence="2" id="KW-0604">Photosystem II</keyword>
<dbReference type="EMBL" id="JAVMBO010000003">
    <property type="protein sequence ID" value="MDS1309007.1"/>
    <property type="molecule type" value="Genomic_DNA"/>
</dbReference>
<dbReference type="Gene3D" id="2.60.40.10">
    <property type="entry name" value="Immunoglobulins"/>
    <property type="match status" value="2"/>
</dbReference>
<dbReference type="PANTHER" id="PTHR47199:SF2">
    <property type="entry name" value="PHOTOSYSTEM II STABILITY_ASSEMBLY FACTOR HCF136, CHLOROPLASTIC"/>
    <property type="match status" value="1"/>
</dbReference>
<feature type="domain" description="Ig-like" evidence="3">
    <location>
        <begin position="143"/>
        <end position="225"/>
    </location>
</feature>
<evidence type="ECO:0000313" key="4">
    <source>
        <dbReference type="EMBL" id="MDS1309007.1"/>
    </source>
</evidence>
<comment type="caution">
    <text evidence="4">The sequence shown here is derived from an EMBL/GenBank/DDBJ whole genome shotgun (WGS) entry which is preliminary data.</text>
</comment>
<keyword evidence="1" id="KW-0602">Photosynthesis</keyword>
<dbReference type="CDD" id="cd15482">
    <property type="entry name" value="Sialidase_non-viral"/>
    <property type="match status" value="2"/>
</dbReference>
<dbReference type="SUPFAM" id="SSF110296">
    <property type="entry name" value="Oligoxyloglucan reducing end-specific cellobiohydrolase"/>
    <property type="match status" value="3"/>
</dbReference>
<protein>
    <submittedName>
        <fullName evidence="4">YCF48-related protein</fullName>
    </submittedName>
</protein>
<organism evidence="4 5">
    <name type="scientific">Marinobacter xiaoshiensis</name>
    <dbReference type="NCBI Taxonomy" id="3073652"/>
    <lineage>
        <taxon>Bacteria</taxon>
        <taxon>Pseudomonadati</taxon>
        <taxon>Pseudomonadota</taxon>
        <taxon>Gammaproteobacteria</taxon>
        <taxon>Pseudomonadales</taxon>
        <taxon>Marinobacteraceae</taxon>
        <taxon>Marinobacter</taxon>
    </lineage>
</organism>
<gene>
    <name evidence="4" type="ORF">RKA07_02685</name>
</gene>
<keyword evidence="5" id="KW-1185">Reference proteome</keyword>
<evidence type="ECO:0000256" key="2">
    <source>
        <dbReference type="ARBA" id="ARBA00023276"/>
    </source>
</evidence>
<dbReference type="SMART" id="SM00409">
    <property type="entry name" value="IG"/>
    <property type="match status" value="2"/>
</dbReference>
<dbReference type="SUPFAM" id="SSF48726">
    <property type="entry name" value="Immunoglobulin"/>
    <property type="match status" value="2"/>
</dbReference>
<sequence>MDIFNSRNVFFSPSIRPSGAFPRVFLWLTLIMVPLLASCGGDNDNSNNTAPAALSISSQPTSQTVTEGSAALFSVAAKGTGTLSYQWRRNGSDIAGAQGSSYTLATAALADTGASFTVRVSDDNGSVDSAAAILTVNAALAAPTITTQPLAQSVEQGQKATFTVTAGGTAPLSYQWQRDNIDIAGANAASYTTPVLTLAADDGAVYRVIVTNPVNSVTSSDAVITVTQTLLACSGGAQAGWCWIEPKPHGNTLRDVEYLGADVFVAAGGGGVFMRSTDGGATWSTSFAIGSSVNAMHFVSSTLGYVVGDRGFIARTDDGGQTWLPQISTVETTLHEVHFFDANLGLAVGDSGTILHTTDGGGTWTPITVPAFGHAFGVSFADADVAIIVGSGGARLRSVDGGASWNRIDTPAGCQTCTLISVTFTSATTGFAVGDISNSLMRTDDAGQTWTKVPGINAAGGSADCRLEDIRFSGTNALAVSTCGSVTRSTDGGITWTKFPAGGSRLETTTFGVAFGTGSAMAVAVGGEGQIYRTTNGGTSWTSIFPERVPQDFYNVYYKNASTAYILGSTSYKSTDSGLTWVEDSSLPSGQRAMASTNAGLFTAGGSQSIFQSDDGGLNWSRVLAVPSGSDLFTNFYFFNSMIGYAYGDGATVKTIDGGLTWTYVFGGRNPIVGIHFYTNQVGVMVNIRGIYRTVNGGASWSEVQRSLKRLAGAAFSGNRGVVVVSNGTVYRSSDQGATWIEATGVTTEIFRGVGSNPSGTLSIAYTESGNMLKSVDGSSWSKLASPVGGRINMLSYYNDSLGLAVGDDGVILRTTTGGE</sequence>
<evidence type="ECO:0000313" key="5">
    <source>
        <dbReference type="Proteomes" id="UP001267407"/>
    </source>
</evidence>
<dbReference type="InterPro" id="IPR028203">
    <property type="entry name" value="PSII_CF48-like_dom"/>
</dbReference>